<dbReference type="EMBL" id="JAKGSG010000011">
    <property type="protein sequence ID" value="MCF4119988.1"/>
    <property type="molecule type" value="Genomic_DNA"/>
</dbReference>
<gene>
    <name evidence="1" type="ORF">L1785_03255</name>
</gene>
<dbReference type="AlphaFoldDB" id="A0AA41QAQ9"/>
<dbReference type="Proteomes" id="UP001165405">
    <property type="component" value="Unassembled WGS sequence"/>
</dbReference>
<accession>A0AA41QAQ9</accession>
<dbReference type="InterPro" id="IPR021466">
    <property type="entry name" value="Put_rhamnosyl_transferase"/>
</dbReference>
<organism evidence="1 2">
    <name type="scientific">Antribacter soli</name>
    <dbReference type="NCBI Taxonomy" id="2910976"/>
    <lineage>
        <taxon>Bacteria</taxon>
        <taxon>Bacillati</taxon>
        <taxon>Actinomycetota</taxon>
        <taxon>Actinomycetes</taxon>
        <taxon>Micrococcales</taxon>
        <taxon>Promicromonosporaceae</taxon>
        <taxon>Antribacter</taxon>
    </lineage>
</organism>
<evidence type="ECO:0000313" key="1">
    <source>
        <dbReference type="EMBL" id="MCF4119988.1"/>
    </source>
</evidence>
<protein>
    <submittedName>
        <fullName evidence="1">Rhamnosyl transferase</fullName>
    </submittedName>
</protein>
<proteinExistence type="predicted"/>
<dbReference type="GO" id="GO:0016740">
    <property type="term" value="F:transferase activity"/>
    <property type="evidence" value="ECO:0007669"/>
    <property type="project" value="UniProtKB-KW"/>
</dbReference>
<name>A0AA41QAQ9_9MICO</name>
<comment type="caution">
    <text evidence="1">The sequence shown here is derived from an EMBL/GenBank/DDBJ whole genome shotgun (WGS) entry which is preliminary data.</text>
</comment>
<reference evidence="1" key="1">
    <citation type="submission" date="2022-01" db="EMBL/GenBank/DDBJ databases">
        <title>Antribacter sp. nov., isolated from Guizhou of China.</title>
        <authorList>
            <person name="Chengliang C."/>
            <person name="Ya Z."/>
        </authorList>
    </citation>
    <scope>NUCLEOTIDE SEQUENCE</scope>
    <source>
        <strain evidence="1">KLBMP 9083</strain>
    </source>
</reference>
<keyword evidence="1" id="KW-0808">Transferase</keyword>
<dbReference type="Pfam" id="PF11316">
    <property type="entry name" value="Rhamno_transf"/>
    <property type="match status" value="1"/>
</dbReference>
<dbReference type="RefSeq" id="WP_236087700.1">
    <property type="nucleotide sequence ID" value="NZ_JAKGSG010000011.1"/>
</dbReference>
<evidence type="ECO:0000313" key="2">
    <source>
        <dbReference type="Proteomes" id="UP001165405"/>
    </source>
</evidence>
<keyword evidence="2" id="KW-1185">Reference proteome</keyword>
<sequence length="290" mass="31350">MNPAVSHVLLTRFNLPSKGAEATIRAKEGWLRDRVALFERYCLPSVAAQTDRDFSWLVYVDPQSPAWFLSWADEAGAGLFRAVRRAEVPREDLLADVAEAVGGAPARLLTTNLDNDDAVAADFVARLKAGAAATTPRTALYLVNGLIRQGDRLYAHRDPSNAFCSVAEPWDGAVSCWSDWHNRLDRHMPAVRLGGSPGWLQVVHGTNVSNRVRGTLTSPVPHRALFGSGLDGLPVPGGRELAADRLLHSPLRTGREAARALAKRSVLLVGGPDAVDRMNALRRRATAGAS</sequence>